<dbReference type="PIRSF" id="PIRSF500217">
    <property type="entry name" value="AlgI"/>
    <property type="match status" value="1"/>
</dbReference>
<evidence type="ECO:0000256" key="1">
    <source>
        <dbReference type="ARBA" id="ARBA00004651"/>
    </source>
</evidence>
<evidence type="ECO:0000256" key="5">
    <source>
        <dbReference type="ARBA" id="ARBA00022692"/>
    </source>
</evidence>
<evidence type="ECO:0000256" key="8">
    <source>
        <dbReference type="ARBA" id="ARBA00023315"/>
    </source>
</evidence>
<evidence type="ECO:0000313" key="12">
    <source>
        <dbReference type="Proteomes" id="UP000245133"/>
    </source>
</evidence>
<protein>
    <submittedName>
        <fullName evidence="11">Uncharacterized protein</fullName>
    </submittedName>
</protein>
<evidence type="ECO:0000256" key="3">
    <source>
        <dbReference type="ARBA" id="ARBA00022475"/>
    </source>
</evidence>
<feature type="transmembrane region" description="Helical" evidence="10">
    <location>
        <begin position="314"/>
        <end position="333"/>
    </location>
</feature>
<dbReference type="AlphaFoldDB" id="A0A2P2DVZ0"/>
<dbReference type="PANTHER" id="PTHR13285:SF23">
    <property type="entry name" value="TEICHOIC ACID D-ALANYLTRANSFERASE"/>
    <property type="match status" value="1"/>
</dbReference>
<keyword evidence="4 9" id="KW-0808">Transferase</keyword>
<keyword evidence="6 10" id="KW-1133">Transmembrane helix</keyword>
<keyword evidence="8 9" id="KW-0012">Acyltransferase</keyword>
<feature type="transmembrane region" description="Helical" evidence="10">
    <location>
        <begin position="180"/>
        <end position="203"/>
    </location>
</feature>
<comment type="similarity">
    <text evidence="2 9">Belongs to the membrane-bound acyltransferase family.</text>
</comment>
<name>A0A2P2DVZ0_9LEPT</name>
<dbReference type="PANTHER" id="PTHR13285">
    <property type="entry name" value="ACYLTRANSFERASE"/>
    <property type="match status" value="1"/>
</dbReference>
<evidence type="ECO:0000256" key="6">
    <source>
        <dbReference type="ARBA" id="ARBA00022989"/>
    </source>
</evidence>
<dbReference type="Proteomes" id="UP000245133">
    <property type="component" value="Unassembled WGS sequence"/>
</dbReference>
<reference evidence="11 12" key="1">
    <citation type="submission" date="2018-02" db="EMBL/GenBank/DDBJ databases">
        <title>Novel Leptospira species isolated from soil and water in Japan.</title>
        <authorList>
            <person name="Nakao R."/>
            <person name="Masuzawa T."/>
        </authorList>
    </citation>
    <scope>NUCLEOTIDE SEQUENCE [LARGE SCALE GENOMIC DNA]</scope>
    <source>
        <strain evidence="11 12">YH101</strain>
    </source>
</reference>
<keyword evidence="12" id="KW-1185">Reference proteome</keyword>
<comment type="caution">
    <text evidence="11">The sequence shown here is derived from an EMBL/GenBank/DDBJ whole genome shotgun (WGS) entry which is preliminary data.</text>
</comment>
<keyword evidence="3 9" id="KW-1003">Cell membrane</keyword>
<dbReference type="Pfam" id="PF03062">
    <property type="entry name" value="MBOAT"/>
    <property type="match status" value="1"/>
</dbReference>
<evidence type="ECO:0000256" key="7">
    <source>
        <dbReference type="ARBA" id="ARBA00023136"/>
    </source>
</evidence>
<dbReference type="InterPro" id="IPR028362">
    <property type="entry name" value="AlgI"/>
</dbReference>
<evidence type="ECO:0000313" key="11">
    <source>
        <dbReference type="EMBL" id="GBF48793.1"/>
    </source>
</evidence>
<organism evidence="11 12">
    <name type="scientific">Leptospira ryugenii</name>
    <dbReference type="NCBI Taxonomy" id="1917863"/>
    <lineage>
        <taxon>Bacteria</taxon>
        <taxon>Pseudomonadati</taxon>
        <taxon>Spirochaetota</taxon>
        <taxon>Spirochaetia</taxon>
        <taxon>Leptospirales</taxon>
        <taxon>Leptospiraceae</taxon>
        <taxon>Leptospira</taxon>
    </lineage>
</organism>
<dbReference type="GO" id="GO:0042121">
    <property type="term" value="P:alginic acid biosynthetic process"/>
    <property type="evidence" value="ECO:0007669"/>
    <property type="project" value="InterPro"/>
</dbReference>
<sequence length="341" mass="39702">MSYCIDIYQDKVVPQKNFINLALYISFFPQLIAGPIVRYIDINKEIEEREETFKDFQEGLERFIIGLSKKVLIANVFAKVADRAFGIPLGEQEFLYSLIGAFAYTFQIFFDFSGYSDMAIGLGRMFGFHFQENFRYPYSALSMKEFWRRWHISLSTWFRDYLYIPLGGNRGNIVSTGFNLLLVFTLCGLWHGANWTFLIWGLWHGLFLVLERSTFGELITRAPFFIQKVYTMFVIVVGWIFFRAESLRLAMDFFSSFGIFSNSSSSYTLRYLVSNEVVFIFLISVCISSERIVEKIRTILATRLSESLASFLRSAFLLVLLYLSSAKLALGTYNPFIYFRF</sequence>
<dbReference type="InterPro" id="IPR024194">
    <property type="entry name" value="Ac/AlaTfrase_AlgI/DltB"/>
</dbReference>
<comment type="subcellular location">
    <subcellularLocation>
        <location evidence="1">Cell membrane</location>
        <topology evidence="1">Multi-pass membrane protein</topology>
    </subcellularLocation>
</comment>
<evidence type="ECO:0000256" key="9">
    <source>
        <dbReference type="PIRNR" id="PIRNR016636"/>
    </source>
</evidence>
<dbReference type="GO" id="GO:0005886">
    <property type="term" value="C:plasma membrane"/>
    <property type="evidence" value="ECO:0007669"/>
    <property type="project" value="UniProtKB-SubCell"/>
</dbReference>
<proteinExistence type="inferred from homology"/>
<evidence type="ECO:0000256" key="2">
    <source>
        <dbReference type="ARBA" id="ARBA00010323"/>
    </source>
</evidence>
<evidence type="ECO:0000256" key="4">
    <source>
        <dbReference type="ARBA" id="ARBA00022679"/>
    </source>
</evidence>
<dbReference type="InterPro" id="IPR051085">
    <property type="entry name" value="MB_O-acyltransferase"/>
</dbReference>
<dbReference type="EMBL" id="BFBB01000002">
    <property type="protein sequence ID" value="GBF48793.1"/>
    <property type="molecule type" value="Genomic_DNA"/>
</dbReference>
<gene>
    <name evidence="11" type="ORF">LPTSP4_02930</name>
</gene>
<evidence type="ECO:0000256" key="10">
    <source>
        <dbReference type="SAM" id="Phobius"/>
    </source>
</evidence>
<keyword evidence="7 9" id="KW-0472">Membrane</keyword>
<dbReference type="InterPro" id="IPR004299">
    <property type="entry name" value="MBOAT_fam"/>
</dbReference>
<feature type="transmembrane region" description="Helical" evidence="10">
    <location>
        <begin position="21"/>
        <end position="40"/>
    </location>
</feature>
<feature type="transmembrane region" description="Helical" evidence="10">
    <location>
        <begin position="94"/>
        <end position="115"/>
    </location>
</feature>
<keyword evidence="5 10" id="KW-0812">Transmembrane</keyword>
<accession>A0A2P2DVZ0</accession>
<feature type="transmembrane region" description="Helical" evidence="10">
    <location>
        <begin position="223"/>
        <end position="242"/>
    </location>
</feature>
<dbReference type="PIRSF" id="PIRSF016636">
    <property type="entry name" value="AlgI_DltB"/>
    <property type="match status" value="1"/>
</dbReference>
<dbReference type="GO" id="GO:0016746">
    <property type="term" value="F:acyltransferase activity"/>
    <property type="evidence" value="ECO:0007669"/>
    <property type="project" value="UniProtKB-KW"/>
</dbReference>